<dbReference type="AlphaFoldDB" id="A0A6I4M274"/>
<protein>
    <submittedName>
        <fullName evidence="7">Energy transducer TonB</fullName>
    </submittedName>
</protein>
<feature type="compositionally biased region" description="Pro residues" evidence="5">
    <location>
        <begin position="58"/>
        <end position="70"/>
    </location>
</feature>
<comment type="caution">
    <text evidence="7">The sequence shown here is derived from an EMBL/GenBank/DDBJ whole genome shotgun (WGS) entry which is preliminary data.</text>
</comment>
<gene>
    <name evidence="7" type="ORF">EUU23_02520</name>
</gene>
<feature type="region of interest" description="Disordered" evidence="5">
    <location>
        <begin position="51"/>
        <end position="129"/>
    </location>
</feature>
<dbReference type="Gene3D" id="3.30.1150.10">
    <property type="match status" value="1"/>
</dbReference>
<dbReference type="OrthoDB" id="7563531at2"/>
<proteinExistence type="predicted"/>
<keyword evidence="4 6" id="KW-0472">Membrane</keyword>
<accession>A0A6I4M274</accession>
<evidence type="ECO:0000256" key="6">
    <source>
        <dbReference type="SAM" id="Phobius"/>
    </source>
</evidence>
<evidence type="ECO:0000256" key="3">
    <source>
        <dbReference type="ARBA" id="ARBA00022989"/>
    </source>
</evidence>
<dbReference type="InterPro" id="IPR006260">
    <property type="entry name" value="TonB/TolA_C"/>
</dbReference>
<dbReference type="EMBL" id="SDWJ01000001">
    <property type="protein sequence ID" value="MVZ96578.1"/>
    <property type="molecule type" value="Genomic_DNA"/>
</dbReference>
<evidence type="ECO:0000256" key="2">
    <source>
        <dbReference type="ARBA" id="ARBA00022692"/>
    </source>
</evidence>
<evidence type="ECO:0000313" key="7">
    <source>
        <dbReference type="EMBL" id="MVZ96578.1"/>
    </source>
</evidence>
<dbReference type="RefSeq" id="WP_160352546.1">
    <property type="nucleotide sequence ID" value="NZ_SDWJ01000001.1"/>
</dbReference>
<evidence type="ECO:0000256" key="1">
    <source>
        <dbReference type="ARBA" id="ARBA00004167"/>
    </source>
</evidence>
<keyword evidence="3 6" id="KW-1133">Transmembrane helix</keyword>
<keyword evidence="2 6" id="KW-0812">Transmembrane</keyword>
<evidence type="ECO:0000313" key="8">
    <source>
        <dbReference type="Proteomes" id="UP000471147"/>
    </source>
</evidence>
<dbReference type="Pfam" id="PF13103">
    <property type="entry name" value="TonB_2"/>
    <property type="match status" value="1"/>
</dbReference>
<dbReference type="NCBIfam" id="TIGR01352">
    <property type="entry name" value="tonB_Cterm"/>
    <property type="match status" value="1"/>
</dbReference>
<keyword evidence="8" id="KW-1185">Reference proteome</keyword>
<reference evidence="7 8" key="1">
    <citation type="submission" date="2019-01" db="EMBL/GenBank/DDBJ databases">
        <title>Sphingorhabdus lacus sp.nov., isolated from an oligotrophic freshwater lake.</title>
        <authorList>
            <person name="Park M."/>
        </authorList>
    </citation>
    <scope>NUCLEOTIDE SEQUENCE [LARGE SCALE GENOMIC DNA]</scope>
    <source>
        <strain evidence="7 8">IMCC26285</strain>
    </source>
</reference>
<dbReference type="Proteomes" id="UP000471147">
    <property type="component" value="Unassembled WGS sequence"/>
</dbReference>
<feature type="compositionally biased region" description="Pro residues" evidence="5">
    <location>
        <begin position="81"/>
        <end position="100"/>
    </location>
</feature>
<organism evidence="7 8">
    <name type="scientific">Sphingorhabdus profundilacus</name>
    <dbReference type="NCBI Taxonomy" id="2509718"/>
    <lineage>
        <taxon>Bacteria</taxon>
        <taxon>Pseudomonadati</taxon>
        <taxon>Pseudomonadota</taxon>
        <taxon>Alphaproteobacteria</taxon>
        <taxon>Sphingomonadales</taxon>
        <taxon>Sphingomonadaceae</taxon>
        <taxon>Sphingorhabdus</taxon>
    </lineage>
</organism>
<evidence type="ECO:0000256" key="4">
    <source>
        <dbReference type="ARBA" id="ARBA00023136"/>
    </source>
</evidence>
<dbReference type="GO" id="GO:0016020">
    <property type="term" value="C:membrane"/>
    <property type="evidence" value="ECO:0007669"/>
    <property type="project" value="UniProtKB-SubCell"/>
</dbReference>
<feature type="transmembrane region" description="Helical" evidence="6">
    <location>
        <begin position="18"/>
        <end position="36"/>
    </location>
</feature>
<sequence length="238" mass="24858">MAQAPTFQEPSSKGPKTYLAMALGLCALLGLIWFIYTSWNSVPGVAVEQTPPTAIDMLPPPPPPPPPPPEPQEKPPEPSDKPTPTPEPTPAPTPDKPAPAPMQIDGPAQAGSDSFGLTSGSGGGMGAPSSKGTCIGANCGAPAKTALGADRFWGRNIANALENHVENSKKVNVDSFVSEFDVWVSASGVLTRAKLARSSGNAKLDQTVLGLLQTARGLKPPPETLRMPQRVKVGRKRF</sequence>
<comment type="subcellular location">
    <subcellularLocation>
        <location evidence="1">Membrane</location>
        <topology evidence="1">Single-pass membrane protein</topology>
    </subcellularLocation>
</comment>
<feature type="compositionally biased region" description="Basic and acidic residues" evidence="5">
    <location>
        <begin position="71"/>
        <end position="80"/>
    </location>
</feature>
<name>A0A6I4M274_9SPHN</name>
<evidence type="ECO:0000256" key="5">
    <source>
        <dbReference type="SAM" id="MobiDB-lite"/>
    </source>
</evidence>